<dbReference type="Proteomes" id="UP000515163">
    <property type="component" value="Unplaced"/>
</dbReference>
<feature type="compositionally biased region" description="Basic and acidic residues" evidence="1">
    <location>
        <begin position="498"/>
        <end position="519"/>
    </location>
</feature>
<feature type="region of interest" description="Disordered" evidence="1">
    <location>
        <begin position="407"/>
        <end position="606"/>
    </location>
</feature>
<dbReference type="KEGG" id="aten:116293753"/>
<dbReference type="AlphaFoldDB" id="A0A6P8HWV1"/>
<feature type="region of interest" description="Disordered" evidence="1">
    <location>
        <begin position="116"/>
        <end position="165"/>
    </location>
</feature>
<protein>
    <submittedName>
        <fullName evidence="4">Uncharacterized protein LOC116293753</fullName>
    </submittedName>
</protein>
<dbReference type="OrthoDB" id="10692631at2759"/>
<feature type="region of interest" description="Disordered" evidence="1">
    <location>
        <begin position="710"/>
        <end position="787"/>
    </location>
</feature>
<feature type="region of interest" description="Disordered" evidence="1">
    <location>
        <begin position="835"/>
        <end position="857"/>
    </location>
</feature>
<organism evidence="3 4">
    <name type="scientific">Actinia tenebrosa</name>
    <name type="common">Australian red waratah sea anemone</name>
    <dbReference type="NCBI Taxonomy" id="6105"/>
    <lineage>
        <taxon>Eukaryota</taxon>
        <taxon>Metazoa</taxon>
        <taxon>Cnidaria</taxon>
        <taxon>Anthozoa</taxon>
        <taxon>Hexacorallia</taxon>
        <taxon>Actiniaria</taxon>
        <taxon>Actiniidae</taxon>
        <taxon>Actinia</taxon>
    </lineage>
</organism>
<gene>
    <name evidence="4" type="primary">LOC116293753</name>
</gene>
<feature type="compositionally biased region" description="Basic and acidic residues" evidence="1">
    <location>
        <begin position="632"/>
        <end position="656"/>
    </location>
</feature>
<accession>A0A6P8HWV1</accession>
<keyword evidence="2" id="KW-1133">Transmembrane helix</keyword>
<feature type="region of interest" description="Disordered" evidence="1">
    <location>
        <begin position="619"/>
        <end position="698"/>
    </location>
</feature>
<keyword evidence="3" id="KW-1185">Reference proteome</keyword>
<feature type="compositionally biased region" description="Basic and acidic residues" evidence="1">
    <location>
        <begin position="243"/>
        <end position="258"/>
    </location>
</feature>
<keyword evidence="2" id="KW-0812">Transmembrane</keyword>
<feature type="compositionally biased region" description="Polar residues" evidence="1">
    <location>
        <begin position="407"/>
        <end position="417"/>
    </location>
</feature>
<feature type="compositionally biased region" description="Basic and acidic residues" evidence="1">
    <location>
        <begin position="309"/>
        <end position="319"/>
    </location>
</feature>
<feature type="region of interest" description="Disordered" evidence="1">
    <location>
        <begin position="200"/>
        <end position="367"/>
    </location>
</feature>
<proteinExistence type="predicted"/>
<feature type="compositionally biased region" description="Basic and acidic residues" evidence="1">
    <location>
        <begin position="743"/>
        <end position="773"/>
    </location>
</feature>
<feature type="compositionally biased region" description="Basic and acidic residues" evidence="1">
    <location>
        <begin position="287"/>
        <end position="298"/>
    </location>
</feature>
<keyword evidence="2" id="KW-0472">Membrane</keyword>
<feature type="compositionally biased region" description="Basic and acidic residues" evidence="1">
    <location>
        <begin position="209"/>
        <end position="228"/>
    </location>
</feature>
<evidence type="ECO:0000256" key="1">
    <source>
        <dbReference type="SAM" id="MobiDB-lite"/>
    </source>
</evidence>
<feature type="compositionally biased region" description="Basic and acidic residues" evidence="1">
    <location>
        <begin position="418"/>
        <end position="481"/>
    </location>
</feature>
<evidence type="ECO:0000313" key="4">
    <source>
        <dbReference type="RefSeq" id="XP_031557072.1"/>
    </source>
</evidence>
<feature type="compositionally biased region" description="Basic and acidic residues" evidence="1">
    <location>
        <begin position="120"/>
        <end position="165"/>
    </location>
</feature>
<feature type="compositionally biased region" description="Basic and acidic residues" evidence="1">
    <location>
        <begin position="268"/>
        <end position="279"/>
    </location>
</feature>
<evidence type="ECO:0000256" key="2">
    <source>
        <dbReference type="SAM" id="Phobius"/>
    </source>
</evidence>
<evidence type="ECO:0000313" key="3">
    <source>
        <dbReference type="Proteomes" id="UP000515163"/>
    </source>
</evidence>
<dbReference type="RefSeq" id="XP_031557072.1">
    <property type="nucleotide sequence ID" value="XM_031701212.1"/>
</dbReference>
<dbReference type="InParanoid" id="A0A6P8HWV1"/>
<feature type="transmembrane region" description="Helical" evidence="2">
    <location>
        <begin position="7"/>
        <end position="27"/>
    </location>
</feature>
<name>A0A6P8HWV1_ACTTE</name>
<feature type="compositionally biased region" description="Basic and acidic residues" evidence="1">
    <location>
        <begin position="545"/>
        <end position="563"/>
    </location>
</feature>
<dbReference type="GeneID" id="116293753"/>
<feature type="compositionally biased region" description="Basic and acidic residues" evidence="1">
    <location>
        <begin position="688"/>
        <end position="698"/>
    </location>
</feature>
<sequence>MAEVLSIGVIVFLCTAAITTVLLIILYCVCRSEDPLLDHTCVAWLHSPRTVSKTKYDVLPLYDMQNGHNAPRDDKLGTIERLRVEEKKEKKEKPTRGVDVKRKEFYERYPEKCPLSIDDPNFHRSESSGRGKAVSREKGRDDERRRSHENHSRRSKEQWEPKSKSVHDIYVNEQYYLQSPPQTSRSLNFIDKYDERDGGVASSLYMHPPRHDEKSHHYVRPRSVERNDGGSNHSYLHSLLPRTLEREGRRGRRDKRESQSSSHYVRPRSLEPERKERSHSSHNVRPRSLEKDERDGIKRSHSSHYVRPRSLEKDVKDSHVSSSHYVYPQSLEDKTDSLYVNQPPPAAKEETRHKSKHPTRSKDDILHAKDNYYQNVSAINDDEQFLTKSREETPLLKASEEIAMSEVQQLSSGLPQRNESERQLDRHHQTGYKQEDRDRKRMRDGSERQSRPRSRLTEYRRPRSSHELFDVGWSDHKKGPKDNYFLPRTQSMISARPTKNDDSTIGRRHTIHLEFHPRSGDVTPVDSEKESGNKKNRPSIQQEYSPKEQREFSARRNIKKQDAIRAQQNYADHAQDTKRRQSKDKKSHIKPEVGKNGLTIPPRYDSVTDEYRSTLREDRMRASFTIPPRYDSLPDRYRDAGHEPRPLTTHSRDQNKRFTSRKTTLDEHRKLQSRKSTESTSSRATMESVHKEIESSSIYKKTDDGRLVLRDTSQEPSQYKGTRAPEKMPIKGPVEDTATQRTRTPEKIPIKGPSKDTETQRARTPDTIPREGPAEDTVTQRARVPPKRTKSIERVFYVKSVPRSEPMLNTETPLEVSSDEIVDWNLLKLTGQNIDVSEDERSQDTPYSAGDESNQLIQPNAALPSKGLSDKNIDWHLFSLNGQVEDHKSAVLNNPSQENGPTEPSHEVKQAIVTNHKNIDWHLFTIAGEKIDEKKTPTQDNMSTTSTKDSIKQSLETQIKYGEELHTSRRPKVKPMILHFE</sequence>
<reference evidence="4" key="1">
    <citation type="submission" date="2025-08" db="UniProtKB">
        <authorList>
            <consortium name="RefSeq"/>
        </authorList>
    </citation>
    <scope>IDENTIFICATION</scope>
    <source>
        <tissue evidence="4">Tentacle</tissue>
    </source>
</reference>